<dbReference type="PROSITE" id="PS00138">
    <property type="entry name" value="SUBTILASE_SER"/>
    <property type="match status" value="1"/>
</dbReference>
<dbReference type="Pfam" id="PF21316">
    <property type="entry name" value="TPPII_GBD"/>
    <property type="match status" value="1"/>
</dbReference>
<comment type="catalytic activity">
    <reaction evidence="1">
        <text>Release of an N-terminal tripeptide from a polypeptide.</text>
        <dbReference type="EC" id="3.4.14.10"/>
    </reaction>
</comment>
<dbReference type="InterPro" id="IPR050131">
    <property type="entry name" value="Peptidase_S8_subtilisin-like"/>
</dbReference>
<name>A0A1R0H8Y6_9FUNG</name>
<dbReference type="PANTHER" id="PTHR43806:SF14">
    <property type="entry name" value="TRIPEPTIDYL-PEPTIDASE 2"/>
    <property type="match status" value="1"/>
</dbReference>
<dbReference type="SUPFAM" id="SSF52743">
    <property type="entry name" value="Subtilisin-like"/>
    <property type="match status" value="1"/>
</dbReference>
<dbReference type="Proteomes" id="UP000187455">
    <property type="component" value="Unassembled WGS sequence"/>
</dbReference>
<keyword evidence="15" id="KW-1185">Reference proteome</keyword>
<organism evidence="14 15">
    <name type="scientific">Smittium mucronatum</name>
    <dbReference type="NCBI Taxonomy" id="133383"/>
    <lineage>
        <taxon>Eukaryota</taxon>
        <taxon>Fungi</taxon>
        <taxon>Fungi incertae sedis</taxon>
        <taxon>Zoopagomycota</taxon>
        <taxon>Kickxellomycotina</taxon>
        <taxon>Harpellomycetes</taxon>
        <taxon>Harpellales</taxon>
        <taxon>Legeriomycetaceae</taxon>
        <taxon>Smittium</taxon>
    </lineage>
</organism>
<dbReference type="PROSITE" id="PS51892">
    <property type="entry name" value="SUBTILASE"/>
    <property type="match status" value="1"/>
</dbReference>
<dbReference type="PRINTS" id="PR00723">
    <property type="entry name" value="SUBTILISIN"/>
</dbReference>
<feature type="active site" description="Charge relay system" evidence="8">
    <location>
        <position position="46"/>
    </location>
</feature>
<feature type="domain" description="Tripeptidyl-peptidase II first Ig-like" evidence="12">
    <location>
        <begin position="528"/>
        <end position="658"/>
    </location>
</feature>
<dbReference type="InterPro" id="IPR036852">
    <property type="entry name" value="Peptidase_S8/S53_dom_sf"/>
</dbReference>
<dbReference type="InterPro" id="IPR023828">
    <property type="entry name" value="Peptidase_S8_Ser-AS"/>
</dbReference>
<evidence type="ECO:0000256" key="7">
    <source>
        <dbReference type="ARBA" id="ARBA00022825"/>
    </source>
</evidence>
<evidence type="ECO:0000256" key="1">
    <source>
        <dbReference type="ARBA" id="ARBA00001910"/>
    </source>
</evidence>
<evidence type="ECO:0000313" key="15">
    <source>
        <dbReference type="Proteomes" id="UP000187455"/>
    </source>
</evidence>
<dbReference type="EMBL" id="LSSL01000053">
    <property type="protein sequence ID" value="OLY85625.1"/>
    <property type="molecule type" value="Genomic_DNA"/>
</dbReference>
<keyword evidence="4" id="KW-0031">Aminopeptidase</keyword>
<dbReference type="PANTHER" id="PTHR43806">
    <property type="entry name" value="PEPTIDASE S8"/>
    <property type="match status" value="1"/>
</dbReference>
<dbReference type="InterPro" id="IPR046940">
    <property type="entry name" value="TPPII_Ig-like_sf"/>
</dbReference>
<dbReference type="OrthoDB" id="10256524at2759"/>
<gene>
    <name evidence="14" type="ORF">AYI68_g178</name>
</gene>
<evidence type="ECO:0000256" key="2">
    <source>
        <dbReference type="ARBA" id="ARBA00011073"/>
    </source>
</evidence>
<dbReference type="Gene3D" id="1.25.40.710">
    <property type="match status" value="1"/>
</dbReference>
<dbReference type="GO" id="GO:0006508">
    <property type="term" value="P:proteolysis"/>
    <property type="evidence" value="ECO:0007669"/>
    <property type="project" value="UniProtKB-KW"/>
</dbReference>
<proteinExistence type="inferred from homology"/>
<keyword evidence="5 8" id="KW-0645">Protease</keyword>
<keyword evidence="7 8" id="KW-0720">Serine protease</keyword>
<feature type="domain" description="Peptidase S8/S53" evidence="10">
    <location>
        <begin position="37"/>
        <end position="498"/>
    </location>
</feature>
<comment type="caution">
    <text evidence="14">The sequence shown here is derived from an EMBL/GenBank/DDBJ whole genome shotgun (WGS) entry which is preliminary data.</text>
</comment>
<dbReference type="GO" id="GO:0005829">
    <property type="term" value="C:cytosol"/>
    <property type="evidence" value="ECO:0007669"/>
    <property type="project" value="TreeGrafter"/>
</dbReference>
<comment type="similarity">
    <text evidence="2 8">Belongs to the peptidase S8 family.</text>
</comment>
<dbReference type="EC" id="3.4.14.10" evidence="3"/>
<dbReference type="InterPro" id="IPR046939">
    <property type="entry name" value="TPPII_C_sf"/>
</dbReference>
<evidence type="ECO:0000256" key="4">
    <source>
        <dbReference type="ARBA" id="ARBA00022438"/>
    </source>
</evidence>
<evidence type="ECO:0000313" key="14">
    <source>
        <dbReference type="EMBL" id="OLY85625.1"/>
    </source>
</evidence>
<evidence type="ECO:0000259" key="13">
    <source>
        <dbReference type="Pfam" id="PF21316"/>
    </source>
</evidence>
<evidence type="ECO:0000256" key="8">
    <source>
        <dbReference type="PROSITE-ProRule" id="PRU01240"/>
    </source>
</evidence>
<dbReference type="InterPro" id="IPR000209">
    <property type="entry name" value="Peptidase_S8/S53_dom"/>
</dbReference>
<feature type="domain" description="Tripeptidyl-peptidase II galactose-binding" evidence="13">
    <location>
        <begin position="677"/>
        <end position="775"/>
    </location>
</feature>
<evidence type="ECO:0000259" key="11">
    <source>
        <dbReference type="Pfam" id="PF12580"/>
    </source>
</evidence>
<reference evidence="14 15" key="1">
    <citation type="journal article" date="2016" name="Mol. Biol. Evol.">
        <title>Genome-Wide Survey of Gut Fungi (Harpellales) Reveals the First Horizontally Transferred Ubiquitin Gene from a Mosquito Host.</title>
        <authorList>
            <person name="Wang Y."/>
            <person name="White M.M."/>
            <person name="Kvist S."/>
            <person name="Moncalvo J.M."/>
        </authorList>
    </citation>
    <scope>NUCLEOTIDE SEQUENCE [LARGE SCALE GENOMIC DNA]</scope>
    <source>
        <strain evidence="14 15">ALG-7-W6</strain>
    </source>
</reference>
<dbReference type="GO" id="GO:0008240">
    <property type="term" value="F:tripeptidyl-peptidase activity"/>
    <property type="evidence" value="ECO:0007669"/>
    <property type="project" value="UniProtKB-EC"/>
</dbReference>
<keyword evidence="6 8" id="KW-0378">Hydrolase</keyword>
<evidence type="ECO:0000256" key="5">
    <source>
        <dbReference type="ARBA" id="ARBA00022670"/>
    </source>
</evidence>
<evidence type="ECO:0000256" key="6">
    <source>
        <dbReference type="ARBA" id="ARBA00022801"/>
    </source>
</evidence>
<feature type="region of interest" description="Disordered" evidence="9">
    <location>
        <begin position="1"/>
        <end position="22"/>
    </location>
</feature>
<feature type="active site" description="Charge relay system" evidence="8">
    <location>
        <position position="458"/>
    </location>
</feature>
<feature type="compositionally biased region" description="Basic and acidic residues" evidence="9">
    <location>
        <begin position="1036"/>
        <end position="1052"/>
    </location>
</feature>
<evidence type="ECO:0000259" key="12">
    <source>
        <dbReference type="Pfam" id="PF21223"/>
    </source>
</evidence>
<feature type="region of interest" description="Disordered" evidence="9">
    <location>
        <begin position="1024"/>
        <end position="1052"/>
    </location>
</feature>
<dbReference type="Pfam" id="PF21223">
    <property type="entry name" value="TPPII_Ig-like-1"/>
    <property type="match status" value="1"/>
</dbReference>
<dbReference type="Pfam" id="PF00082">
    <property type="entry name" value="Peptidase_S8"/>
    <property type="match status" value="1"/>
</dbReference>
<dbReference type="STRING" id="133383.A0A1R0H8Y6"/>
<dbReference type="InterPro" id="IPR015500">
    <property type="entry name" value="Peptidase_S8_subtilisin-rel"/>
</dbReference>
<feature type="active site" description="Charge relay system" evidence="8">
    <location>
        <position position="272"/>
    </location>
</feature>
<dbReference type="InterPro" id="IPR048383">
    <property type="entry name" value="TPPII_Ig-like-1"/>
</dbReference>
<sequence>MSHTLDTPLPKFPGNGLTPTEDTQASSFIQKYPQFDGRNTVIAILDTGIDPAAAGLKVTSDGKPKIIDIVDCTGSGDVHLSNELEIQSEVSCGESRKFVSIPDGRKLFISSKWEIPSGKLRVGTKMLYDLTPNELTDRIKAERKDAYRKKNLETVHGIREQLSELKKVSDKSEEQKQLEIELNAQLTGLKFLFDNYEDYGPNLDCIVFHDGHDYYAVVNTESGCDLSGLTPIRDYKIDRKYLPLDKSNLFTYSVKIYDNGKLLSIVTTAGSHGTHVAGITAGYSEDDNDMNGVAPGAQLISLKIGDHRLGSLETGAGLTRAANSIIEHKADLANMSYGEPITVANSGFFINILKENVIRQHHCIFVSSAGNAGPGLSTAGAPGGTTEDVIGVGAFVGHQQMVSNYFMLKTVKETSYTWSSLGPTFDGAKGASIYGPGSAAQCYPEYTLKQYEIINGTSMSSPNVCGCLSLLVSGMKYNNIRITPYRVRRAIISTGKDVGDILNVGFIQTENAFKFLLENKNVDDLDISYNISIDSRSGARGIYYRGINECTRLSVEDVTVSPRFLFSPDFENDSPSGKDSREILRREKYDYDRKLVMVSSASWVKIPSSLYCNSVGRSFRLSVDCKSLEEGQLHYAEIQAFDSENVQSGAVFTIPITVAKPRSIGSSAMVHFKKLSFKPTELKRWYFDVPLSASKMVVTVNSLNRSASAPANFVINTCQLINAERHELLEYNQYFRLAQGSYESGEDGVQTAVHNIDVQGGVTIEIVLGQFWSQFDCHDIDVDIQFSGLQIQSSAGISSGIFIDGNVSSTKLDLVSYLRRTDGVAPKITYNTCRKSVTPTKSEIVPLSCDRDILPNRTFVYGMVLNYKVTLAKGSYTFRFPACDNFIYDSWFEDKMIQVFDANKKRLSVFSVYPGATTIKLAGDYYINVLVRYNHVDDLEKIKNSPLFIDSPITAISPVIASTFSGAFVSEKPVSKFAIDKGSMFSIYVGGIKPDALGTAVDSGDLLLGEFSFGSDSIRTFKTQSLAPKKPTSQKTSEKKDAKSGENPNDSKAKMDKEVLDLKISWISKIKDESEKKKLIDELLKADPNNVSCYEKIIDSIDSGIKNGFAFYNISGDSLDVASIAEKYSKVYNYSVKIIEILDKKNLSYELVGELKSNASESEIEARKALVKKKDSVSNAMIRKIRAMLYIYYCKQSMSSERIDSLYSNILVDTPDKLKKLTLPSFSLPEISAEIKEYEKWVGVNKKGDEKSTTPPNLDYTHILAANDVLNKEYGQSLAVANKYLDTATLNESTISDYKSVWEIRVFLLGLLGWDFIQDNYTSNKYFIFPSEFASF</sequence>
<feature type="domain" description="Tripeptidyl peptidase II second Ig-like" evidence="11">
    <location>
        <begin position="823"/>
        <end position="998"/>
    </location>
</feature>
<dbReference type="GO" id="GO:0004252">
    <property type="term" value="F:serine-type endopeptidase activity"/>
    <property type="evidence" value="ECO:0007669"/>
    <property type="project" value="UniProtKB-UniRule"/>
</dbReference>
<feature type="compositionally biased region" description="Polar residues" evidence="9">
    <location>
        <begin position="1024"/>
        <end position="1035"/>
    </location>
</feature>
<dbReference type="Gene3D" id="2.60.40.3170">
    <property type="match status" value="1"/>
</dbReference>
<dbReference type="Gene3D" id="3.40.50.200">
    <property type="entry name" value="Peptidase S8/S53 domain"/>
    <property type="match status" value="2"/>
</dbReference>
<dbReference type="GO" id="GO:0004177">
    <property type="term" value="F:aminopeptidase activity"/>
    <property type="evidence" value="ECO:0007669"/>
    <property type="project" value="UniProtKB-KW"/>
</dbReference>
<accession>A0A1R0H8Y6</accession>
<dbReference type="Pfam" id="PF12580">
    <property type="entry name" value="TPPII"/>
    <property type="match status" value="1"/>
</dbReference>
<evidence type="ECO:0000259" key="10">
    <source>
        <dbReference type="Pfam" id="PF00082"/>
    </source>
</evidence>
<dbReference type="InterPro" id="IPR022229">
    <property type="entry name" value="TPPII_Ig-like-2"/>
</dbReference>
<protein>
    <recommendedName>
        <fullName evidence="3">tripeptidyl-peptidase II</fullName>
        <ecNumber evidence="3">3.4.14.10</ecNumber>
    </recommendedName>
</protein>
<evidence type="ECO:0000256" key="3">
    <source>
        <dbReference type="ARBA" id="ARBA00012462"/>
    </source>
</evidence>
<evidence type="ECO:0000256" key="9">
    <source>
        <dbReference type="SAM" id="MobiDB-lite"/>
    </source>
</evidence>
<dbReference type="InterPro" id="IPR048384">
    <property type="entry name" value="TPPII_GBD"/>
</dbReference>